<dbReference type="PANTHER" id="PTHR48098">
    <property type="entry name" value="ENTEROCHELIN ESTERASE-RELATED"/>
    <property type="match status" value="1"/>
</dbReference>
<dbReference type="AlphaFoldDB" id="A0A7K3LIZ2"/>
<keyword evidence="1" id="KW-1133">Transmembrane helix</keyword>
<gene>
    <name evidence="2" type="ORF">GYA93_01125</name>
</gene>
<keyword evidence="3" id="KW-1185">Reference proteome</keyword>
<dbReference type="InterPro" id="IPR000801">
    <property type="entry name" value="Esterase-like"/>
</dbReference>
<dbReference type="GO" id="GO:0016747">
    <property type="term" value="F:acyltransferase activity, transferring groups other than amino-acyl groups"/>
    <property type="evidence" value="ECO:0007669"/>
    <property type="project" value="TreeGrafter"/>
</dbReference>
<feature type="transmembrane region" description="Helical" evidence="1">
    <location>
        <begin position="101"/>
        <end position="120"/>
    </location>
</feature>
<dbReference type="RefSeq" id="WP_059038190.1">
    <property type="nucleotide sequence ID" value="NZ_JAADZU010000002.1"/>
</dbReference>
<reference evidence="2 3" key="1">
    <citation type="submission" date="2020-01" db="EMBL/GenBank/DDBJ databases">
        <title>Investigation of new actinobacteria for the biodesulphurisation of diesel fuel.</title>
        <authorList>
            <person name="Athi Narayanan S.M."/>
        </authorList>
    </citation>
    <scope>NUCLEOTIDE SEQUENCE [LARGE SCALE GENOMIC DNA]</scope>
    <source>
        <strain evidence="2 3">213E</strain>
    </source>
</reference>
<dbReference type="Proteomes" id="UP000466307">
    <property type="component" value="Unassembled WGS sequence"/>
</dbReference>
<dbReference type="PANTHER" id="PTHR48098:SF1">
    <property type="entry name" value="DIACYLGLYCEROL ACYLTRANSFERASE_MYCOLYLTRANSFERASE AG85A"/>
    <property type="match status" value="1"/>
</dbReference>
<keyword evidence="1" id="KW-0472">Membrane</keyword>
<feature type="transmembrane region" description="Helical" evidence="1">
    <location>
        <begin position="12"/>
        <end position="31"/>
    </location>
</feature>
<feature type="transmembrane region" description="Helical" evidence="1">
    <location>
        <begin position="75"/>
        <end position="94"/>
    </location>
</feature>
<dbReference type="SUPFAM" id="SSF53474">
    <property type="entry name" value="alpha/beta-Hydrolases"/>
    <property type="match status" value="1"/>
</dbReference>
<evidence type="ECO:0000313" key="3">
    <source>
        <dbReference type="Proteomes" id="UP000466307"/>
    </source>
</evidence>
<protein>
    <submittedName>
        <fullName evidence="2">Esterase</fullName>
    </submittedName>
</protein>
<dbReference type="InterPro" id="IPR050583">
    <property type="entry name" value="Mycobacterial_A85_antigen"/>
</dbReference>
<feature type="transmembrane region" description="Helical" evidence="1">
    <location>
        <begin position="38"/>
        <end position="60"/>
    </location>
</feature>
<organism evidence="2 3">
    <name type="scientific">Gordonia desulfuricans</name>
    <dbReference type="NCBI Taxonomy" id="89051"/>
    <lineage>
        <taxon>Bacteria</taxon>
        <taxon>Bacillati</taxon>
        <taxon>Actinomycetota</taxon>
        <taxon>Actinomycetes</taxon>
        <taxon>Mycobacteriales</taxon>
        <taxon>Gordoniaceae</taxon>
        <taxon>Gordonia</taxon>
    </lineage>
</organism>
<accession>A0A7K3LIZ2</accession>
<dbReference type="EMBL" id="JAADZU010000002">
    <property type="protein sequence ID" value="NDK88190.1"/>
    <property type="molecule type" value="Genomic_DNA"/>
</dbReference>
<name>A0A7K3LIZ2_9ACTN</name>
<dbReference type="InterPro" id="IPR029058">
    <property type="entry name" value="AB_hydrolase_fold"/>
</dbReference>
<proteinExistence type="predicted"/>
<evidence type="ECO:0000256" key="1">
    <source>
        <dbReference type="SAM" id="Phobius"/>
    </source>
</evidence>
<dbReference type="Gene3D" id="3.40.50.1820">
    <property type="entry name" value="alpha/beta hydrolase"/>
    <property type="match status" value="1"/>
</dbReference>
<sequence length="429" mass="45717">MNALLDASITDGWILWTLTALAIVAVIWLVVSRSWMASLVTAAISLAVALGSTLLIRWYVNSIWKPFADPIPDQVYVWISVAIFGLVAAIRRLTIGTGVTVRVLSVLTAAVVALAVAAHVNSHFGEYPTLRVALDLRDYPTVDLADIAHTSTVPLDQWRKPSDLPTGGSVGEAEIPGATSHFDARPAKVYLPPAYFAQPRPILPVLVLLAGQPGAPVDWLTGGQLVQTMDAYAASHNGLTPVVIMADATGSELANPLCMDSALGNVATYLTTDVAAWAARALQVDSDRTRWAVGGLSYGGTCALQLTTNFPLMYPTFIDMSGQIEPTLGSRQETVAAAFHGDSARFAAVNPADILRRERFPGVAGAFVVGADDHEYRTGLESIFSLAKSAGMDVRFSTVPGGHSFTVWSRGLRAQLPWLGARLGLDRQG</sequence>
<comment type="caution">
    <text evidence="2">The sequence shown here is derived from an EMBL/GenBank/DDBJ whole genome shotgun (WGS) entry which is preliminary data.</text>
</comment>
<keyword evidence="1" id="KW-0812">Transmembrane</keyword>
<evidence type="ECO:0000313" key="2">
    <source>
        <dbReference type="EMBL" id="NDK88190.1"/>
    </source>
</evidence>
<dbReference type="Pfam" id="PF00756">
    <property type="entry name" value="Esterase"/>
    <property type="match status" value="1"/>
</dbReference>